<dbReference type="InterPro" id="IPR024557">
    <property type="entry name" value="CNOT1_dom_4"/>
</dbReference>
<dbReference type="Gene3D" id="1.25.40.800">
    <property type="match status" value="1"/>
</dbReference>
<dbReference type="GO" id="GO:0030015">
    <property type="term" value="C:CCR4-NOT core complex"/>
    <property type="evidence" value="ECO:0007669"/>
    <property type="project" value="InterPro"/>
</dbReference>
<dbReference type="InterPro" id="IPR032194">
    <property type="entry name" value="CNOT1_HEAT"/>
</dbReference>
<protein>
    <recommendedName>
        <fullName evidence="7">General negative regulator of transcription subunit 1</fullName>
    </recommendedName>
</protein>
<feature type="region of interest" description="Disordered" evidence="8">
    <location>
        <begin position="1"/>
        <end position="50"/>
    </location>
</feature>
<evidence type="ECO:0000256" key="3">
    <source>
        <dbReference type="ARBA" id="ARBA00023015"/>
    </source>
</evidence>
<evidence type="ECO:0000313" key="14">
    <source>
        <dbReference type="EMBL" id="PHH50054.1"/>
    </source>
</evidence>
<comment type="caution">
    <text evidence="14">The sequence shown here is derived from an EMBL/GenBank/DDBJ whole genome shotgun (WGS) entry which is preliminary data.</text>
</comment>
<evidence type="ECO:0000313" key="15">
    <source>
        <dbReference type="Proteomes" id="UP000222788"/>
    </source>
</evidence>
<evidence type="ECO:0000259" key="11">
    <source>
        <dbReference type="Pfam" id="PF16415"/>
    </source>
</evidence>
<keyword evidence="2" id="KW-0678">Repressor</keyword>
<sequence length="2185" mass="244303">MVPQPRGGSFSPTPSAHSLQTGTSHSPRPSISQAGIVSAGASPNINSPTGNNSLTKIVVAQVYLLLGALKDDRDRSKWASQVEQLRKLVDENGMEVFSKYFARLIAGNASQIFPGMSRQTSSAVLGNYQLIADEMARIAILPDQARKIAEAIETGSEDIFRDFDLSTFMDHFKLDPLEKTILALAFKVGTRSDLKTKVDAILSANFTTFADILSRSDGPHNQNLTPDFVSLILDRFMQYPPPSFNAISKGDLAQKALKRYVDSPSGQAPPSEVLAALDLGRLLTDAPSNALALYMQKSGVDFTKDEASCTRSLRNRPQNVQLNESQVATALLYATISQSPEFKPAVLIASLRKVVTPAFNWSEVPCYFDQKTTRVSSGQFLILYRALLPIAQDSSIEPPLNLQKLWGDGWENTEANLSFVCAFASLSPETLDATTIPRLVPTITLDTYSESSDSIKNRAEFAVRHPLVSASALSAVFHAALNSLHASQSMEAKRLFQEVVIPNLDLFVVSAFGVPKPWPAMAVETLGSLFDNFFYKRSQHWDFVLESLWKKDREWVVRRLIDAHASSPGDLTLIFEHAVNHDWLDELVHIENGFGIDLAAFAHSKGRLDLDLWAQRHLDNSAEMANNLMQFLVIKANFEGAQSAQAASGSTSLQVKTVHALFNIIDEFLAGNPTPTLIRTQRACITVYPRLINYGEGFDDIIDSNGEKGNELPPEANNRMEIHYKKMYGAEVEVREIVDTLRAYKTSQSPLDQDVFACMIHGLFDEFAHYKDYPVEALATTAVLFGGIISHKLISGLPLKIGLHMILEAVRDYPSDKAMFKFGFQALQTISPRFREWPAFAHQLASISNLRSSENWPKLRDALLFLEDHPHHGHEADAHVGFTENGEGSILFNSSPSRQLSQPFSSIHVDPPPAGVVFEDPDPKQQDKIQFLLNNVTREKLGGTSSEIHEILEHKYLQWFAGHLVEERAKMQPNYHNLYLDLVKILDHQSLWSEVLRETYYSVSLLLNSESTKINATERGYLKNLAGWLGLLTLARDKPVKHKNIAFKQLLLEAHHTDRLATVIPFVCKVLIQGASSNVFKPPNPWLMDIIHLLIAIYHEASIKLNLKFEIEVLCKGLNLDHRSIKPPDGILHRPSAPERPIDRILPDRSDGYDSIPINGVGVNGVGVGVPIGLTTQPVILDLPDISTQLQIPPTNEMVITPSRLHELVRTALTRSIADIIQPVVDRSVTIAAISTQQMILKDFSIEPDESRLRTSAINMVKSTAGSLALVTCKDPLRATFTNYMRQLSAESSHNLPEGTLLMCVNSNVDLGCSVIEKQAEDRAVPEIEEILEPEFEARRLRRAQKPMEPFVGRPLDRWASAIPDPYRLVDGMRGLTPEQMAIYEDFARHPRANVNIQTSHPHPGPEGDRSIVPETLPEQFGGSIAPATGQSEALNPSQSGNSQSYLATATSTTRQTDLPLLANRFMKLLHELKQRILAAADLSGEHFDNLPRPHPIIDVYDALLQTIISVVHSSEELSLFSAREILAMLFTSTDSTLGVETYLSVLDSLRKMSSPCVNKKIQEIFRQQPPEYIIHRPMLPALLSTDLVDWEVIDTTVSQALQSRQELSLQLLEHILDLTLLSERPVILYANLIRTLEAAWSWIVESPENPSCQHLKLKLQHAFMSLPQQSGPDSIELRKDQMEYIFNEWVTICAHPQAMETLPVFLTQMQACKLLNTRDDLYTLLRVGIDLSVARFDERSPERSNNSLSTVDALAHLIITCSGPGSPVADIENSRPAFIRSCIAVIHLTMYKNHETRGERFSQRVFFRLLSLVLLHINEMHELMSPVDTEALTLSIGRTILDLGPRFLPCFSYGWIRLIQHRSLLPVLLQIGTSECLDVVTDILCQLLIYLGEQLKAPEVQEVSKDIYRATLKLLLVLQHDFPEYLAAYHNKLCRFVPFHCAQLLAVILAASPNITDTNATAHLGVRFESLQELRDCPKVAGNVEETLSRLGLLEVLERTLENGPLEDAVAHIAHAIRESDHKETAFGFVPVHANLSIIESVVIHIANFAIQRARLDGNKIFRPEEPDVKFLSMLIREVDASTRYFIIACIANQLRYPNSHTAYFSQLVLSIFGSDMADPDATEVRQQITRILLERLIPFWNFPWGILVTVIELLKNEAYMFFELPFIKSYPEVADRYAAVLRQ</sequence>
<organism evidence="14 15">
    <name type="scientific">Ceratocystis fimbriata CBS 114723</name>
    <dbReference type="NCBI Taxonomy" id="1035309"/>
    <lineage>
        <taxon>Eukaryota</taxon>
        <taxon>Fungi</taxon>
        <taxon>Dikarya</taxon>
        <taxon>Ascomycota</taxon>
        <taxon>Pezizomycotina</taxon>
        <taxon>Sordariomycetes</taxon>
        <taxon>Hypocreomycetidae</taxon>
        <taxon>Microascales</taxon>
        <taxon>Ceratocystidaceae</taxon>
        <taxon>Ceratocystis</taxon>
    </lineage>
</organism>
<feature type="domain" description="CCR4-Not complex component Not1 C-terminal" evidence="9">
    <location>
        <begin position="1817"/>
        <end position="2182"/>
    </location>
</feature>
<comment type="function">
    <text evidence="6">Acts as a component of the CCR4-NOT core complex, which in the nucleus seems to be a general transcription factor, and in the cytoplasm the major mRNA deadenylase involved in mRNA turnover. The NOT protein subcomplex negatively regulates the basal and activated transcription of many genes. Preferentially affects TC-type TATA element-dependent transcription. Could directly or indirectly inhibit component(s) of the general transcription machinery.</text>
</comment>
<dbReference type="InterPro" id="IPR032191">
    <property type="entry name" value="CNOT1_CAF1_bind"/>
</dbReference>
<reference evidence="14 15" key="2">
    <citation type="journal article" date="2013" name="IMA Fungus">
        <title>IMA Genome-F 1: Ceratocystis fimbriata: Draft nuclear genome sequence for the plant pathogen, Ceratocystis fimbriata.</title>
        <authorList>
            <person name="Wilken P.M."/>
            <person name="Steenkamp E.T."/>
            <person name="Wingfield M.J."/>
            <person name="de Beer Z.W."/>
            <person name="Wingfield B.D."/>
        </authorList>
    </citation>
    <scope>NUCLEOTIDE SEQUENCE [LARGE SCALE GENOMIC DNA]</scope>
    <source>
        <strain evidence="14 15">CBS 114723</strain>
    </source>
</reference>
<feature type="domain" description="CCR4-NOT transcription complex subunit 1" evidence="10">
    <location>
        <begin position="1205"/>
        <end position="1341"/>
    </location>
</feature>
<keyword evidence="3" id="KW-0805">Transcription regulation</keyword>
<dbReference type="Gene3D" id="1.25.40.180">
    <property type="match status" value="1"/>
</dbReference>
<evidence type="ECO:0000256" key="4">
    <source>
        <dbReference type="ARBA" id="ARBA00023163"/>
    </source>
</evidence>
<dbReference type="FunFam" id="1.25.40.180:FF:000012">
    <property type="entry name" value="Ccr4-Not transcription complex subunit"/>
    <property type="match status" value="1"/>
</dbReference>
<dbReference type="Pfam" id="PF04054">
    <property type="entry name" value="Not1"/>
    <property type="match status" value="1"/>
</dbReference>
<dbReference type="GO" id="GO:0017148">
    <property type="term" value="P:negative regulation of translation"/>
    <property type="evidence" value="ECO:0007669"/>
    <property type="project" value="InterPro"/>
</dbReference>
<feature type="compositionally biased region" description="Polar residues" evidence="8">
    <location>
        <begin position="1429"/>
        <end position="1446"/>
    </location>
</feature>
<dbReference type="GO" id="GO:0005634">
    <property type="term" value="C:nucleus"/>
    <property type="evidence" value="ECO:0007669"/>
    <property type="project" value="UniProtKB-SubCell"/>
</dbReference>
<reference evidence="14 15" key="1">
    <citation type="journal article" date="2013" name="Fungal Biol.">
        <title>Analysis of microsatellite markers in the genome of the plant pathogen Ceratocystis fimbriata.</title>
        <authorList>
            <person name="Simpson M.C."/>
            <person name="Wilken P.M."/>
            <person name="Coetzee M.P."/>
            <person name="Wingfield M.J."/>
            <person name="Wingfield B.D."/>
        </authorList>
    </citation>
    <scope>NUCLEOTIDE SEQUENCE [LARGE SCALE GENOMIC DNA]</scope>
    <source>
        <strain evidence="14 15">CBS 114723</strain>
    </source>
</reference>
<dbReference type="Pfam" id="PF12842">
    <property type="entry name" value="DUF3819"/>
    <property type="match status" value="1"/>
</dbReference>
<dbReference type="Proteomes" id="UP000222788">
    <property type="component" value="Unassembled WGS sequence"/>
</dbReference>
<evidence type="ECO:0000256" key="2">
    <source>
        <dbReference type="ARBA" id="ARBA00022491"/>
    </source>
</evidence>
<feature type="domain" description="CCR4-NOT transcription complex subunit 1 HEAT repeat" evidence="13">
    <location>
        <begin position="524"/>
        <end position="665"/>
    </location>
</feature>
<gene>
    <name evidence="14" type="primary">not1</name>
    <name evidence="14" type="ORF">CFIMG_006664RA</name>
</gene>
<comment type="subcellular location">
    <subcellularLocation>
        <location evidence="1">Nucleus</location>
    </subcellularLocation>
</comment>
<feature type="compositionally biased region" description="Polar residues" evidence="8">
    <location>
        <begin position="10"/>
        <end position="50"/>
    </location>
</feature>
<dbReference type="Gene3D" id="1.25.40.790">
    <property type="match status" value="1"/>
</dbReference>
<dbReference type="GO" id="GO:0060090">
    <property type="term" value="F:molecular adaptor activity"/>
    <property type="evidence" value="ECO:0007669"/>
    <property type="project" value="TreeGrafter"/>
</dbReference>
<evidence type="ECO:0000259" key="13">
    <source>
        <dbReference type="Pfam" id="PF16418"/>
    </source>
</evidence>
<feature type="domain" description="CCR4-NOT transcription complex subunit 1 CAF1-binding" evidence="11">
    <location>
        <begin position="918"/>
        <end position="1137"/>
    </location>
</feature>
<dbReference type="InterPro" id="IPR007196">
    <property type="entry name" value="CCR4-Not_Not1_C"/>
</dbReference>
<keyword evidence="5" id="KW-0539">Nucleus</keyword>
<evidence type="ECO:0000256" key="5">
    <source>
        <dbReference type="ARBA" id="ARBA00023242"/>
    </source>
</evidence>
<dbReference type="OrthoDB" id="1933107at2759"/>
<proteinExistence type="predicted"/>
<dbReference type="Pfam" id="PF16418">
    <property type="entry name" value="CNOT1_HEAT"/>
    <property type="match status" value="1"/>
</dbReference>
<accession>A0A2C5WWQ3</accession>
<evidence type="ECO:0000256" key="7">
    <source>
        <dbReference type="ARBA" id="ARBA00074459"/>
    </source>
</evidence>
<dbReference type="InterPro" id="IPR038535">
    <property type="entry name" value="CNOT1_TTP_bind_sf"/>
</dbReference>
<evidence type="ECO:0000256" key="6">
    <source>
        <dbReference type="ARBA" id="ARBA00059181"/>
    </source>
</evidence>
<dbReference type="GO" id="GO:0000289">
    <property type="term" value="P:nuclear-transcribed mRNA poly(A) tail shortening"/>
    <property type="evidence" value="ECO:0007669"/>
    <property type="project" value="UniProtKB-ARBA"/>
</dbReference>
<dbReference type="PANTHER" id="PTHR13162">
    <property type="entry name" value="CCR4-NOT TRANSCRIPTION COMPLEX"/>
    <property type="match status" value="1"/>
</dbReference>
<evidence type="ECO:0000259" key="12">
    <source>
        <dbReference type="Pfam" id="PF16417"/>
    </source>
</evidence>
<evidence type="ECO:0000256" key="1">
    <source>
        <dbReference type="ARBA" id="ARBA00004123"/>
    </source>
</evidence>
<dbReference type="Pfam" id="PF16417">
    <property type="entry name" value="CNOT1_TTP_bind"/>
    <property type="match status" value="1"/>
</dbReference>
<evidence type="ECO:0000259" key="9">
    <source>
        <dbReference type="Pfam" id="PF04054"/>
    </source>
</evidence>
<keyword evidence="15" id="KW-1185">Reference proteome</keyword>
<evidence type="ECO:0000259" key="10">
    <source>
        <dbReference type="Pfam" id="PF12842"/>
    </source>
</evidence>
<dbReference type="InterPro" id="IPR040398">
    <property type="entry name" value="Not1"/>
</dbReference>
<feature type="domain" description="CCR4-NOT transcription complex subunit 1 TTP binding" evidence="12">
    <location>
        <begin position="705"/>
        <end position="853"/>
    </location>
</feature>
<dbReference type="PANTHER" id="PTHR13162:SF8">
    <property type="entry name" value="CCR4-NOT TRANSCRIPTION COMPLEX SUBUNIT 1"/>
    <property type="match status" value="1"/>
</dbReference>
<feature type="region of interest" description="Disordered" evidence="8">
    <location>
        <begin position="1421"/>
        <end position="1446"/>
    </location>
</feature>
<dbReference type="Pfam" id="PF16415">
    <property type="entry name" value="CNOT1_CAF1_bind"/>
    <property type="match status" value="1"/>
</dbReference>
<keyword evidence="4" id="KW-0804">Transcription</keyword>
<evidence type="ECO:0000256" key="8">
    <source>
        <dbReference type="SAM" id="MobiDB-lite"/>
    </source>
</evidence>
<dbReference type="STRING" id="1035309.A0A2C5WWQ3"/>
<dbReference type="GO" id="GO:0000932">
    <property type="term" value="C:P-body"/>
    <property type="evidence" value="ECO:0007669"/>
    <property type="project" value="TreeGrafter"/>
</dbReference>
<dbReference type="EMBL" id="APWK03000152">
    <property type="protein sequence ID" value="PHH50054.1"/>
    <property type="molecule type" value="Genomic_DNA"/>
</dbReference>
<dbReference type="Gene3D" id="1.25.40.840">
    <property type="entry name" value="CCR4-NOT transcription complex subunit 1 TTP binding domain"/>
    <property type="match status" value="1"/>
</dbReference>
<name>A0A2C5WWQ3_9PEZI</name>
<dbReference type="CDD" id="cd20710">
    <property type="entry name" value="NOT1_connector"/>
    <property type="match status" value="1"/>
</dbReference>
<dbReference type="InterPro" id="IPR032193">
    <property type="entry name" value="CNOT1_TTP_bind"/>
</dbReference>